<dbReference type="KEGG" id="metu:GNH96_05645"/>
<dbReference type="Gene3D" id="2.40.320.10">
    <property type="entry name" value="Hypothetical Protein Pfu-838710-001"/>
    <property type="match status" value="1"/>
</dbReference>
<dbReference type="InterPro" id="IPR012042">
    <property type="entry name" value="NeuTTM/CthTTM-like"/>
</dbReference>
<dbReference type="PROSITE" id="PS51707">
    <property type="entry name" value="CYTH"/>
    <property type="match status" value="1"/>
</dbReference>
<dbReference type="AlphaFoldDB" id="A0A858Q6P8"/>
<dbReference type="SUPFAM" id="SSF55154">
    <property type="entry name" value="CYTH-like phosphatases"/>
    <property type="match status" value="1"/>
</dbReference>
<dbReference type="PANTHER" id="PTHR40114">
    <property type="entry name" value="SLR0698 PROTEIN"/>
    <property type="match status" value="1"/>
</dbReference>
<dbReference type="EMBL" id="CP046565">
    <property type="protein sequence ID" value="QJD29497.1"/>
    <property type="molecule type" value="Genomic_DNA"/>
</dbReference>
<dbReference type="RefSeq" id="WP_169602780.1">
    <property type="nucleotide sequence ID" value="NZ_CP046565.1"/>
</dbReference>
<keyword evidence="4" id="KW-1185">Reference proteome</keyword>
<dbReference type="InterPro" id="IPR023577">
    <property type="entry name" value="CYTH_domain"/>
</dbReference>
<evidence type="ECO:0000313" key="4">
    <source>
        <dbReference type="Proteomes" id="UP000503004"/>
    </source>
</evidence>
<organism evidence="3 4">
    <name type="scientific">Methylococcus geothermalis</name>
    <dbReference type="NCBI Taxonomy" id="2681310"/>
    <lineage>
        <taxon>Bacteria</taxon>
        <taxon>Pseudomonadati</taxon>
        <taxon>Pseudomonadota</taxon>
        <taxon>Gammaproteobacteria</taxon>
        <taxon>Methylococcales</taxon>
        <taxon>Methylococcaceae</taxon>
        <taxon>Methylococcus</taxon>
    </lineage>
</organism>
<accession>A0A858Q6P8</accession>
<evidence type="ECO:0000256" key="1">
    <source>
        <dbReference type="PIRSR" id="PIRSR016487-1"/>
    </source>
</evidence>
<gene>
    <name evidence="3" type="ORF">GNH96_05645</name>
</gene>
<feature type="active site" description="Proton acceptor" evidence="1">
    <location>
        <position position="30"/>
    </location>
</feature>
<feature type="domain" description="CYTH" evidence="2">
    <location>
        <begin position="2"/>
        <end position="149"/>
    </location>
</feature>
<sequence>MALEIERKFLVRGEGWRKAVSDSMRICQGYLNDEQRCSVRVRISGERAWLNIKSATIGTQRHEFEYEIPVADGEALLRDMSCKPLIEKVRYFVPVAGKLWEVDVFEGENAGLVVAELELDDPDEPFELPAWAGEEVTHDARYYNTCLSTLPFSRWPEQDRKPALA</sequence>
<reference evidence="4" key="1">
    <citation type="submission" date="2019-12" db="EMBL/GenBank/DDBJ databases">
        <authorList>
            <person name="Awala S.I."/>
            <person name="Rhee S.K."/>
        </authorList>
    </citation>
    <scope>NUCLEOTIDE SEQUENCE [LARGE SCALE GENOMIC DNA]</scope>
    <source>
        <strain evidence="4">IM1</strain>
    </source>
</reference>
<dbReference type="PIRSF" id="PIRSF016487">
    <property type="entry name" value="CYTH_UCP016487"/>
    <property type="match status" value="1"/>
</dbReference>
<dbReference type="PANTHER" id="PTHR40114:SF1">
    <property type="entry name" value="SLR0698 PROTEIN"/>
    <property type="match status" value="1"/>
</dbReference>
<dbReference type="SMART" id="SM01118">
    <property type="entry name" value="CYTH"/>
    <property type="match status" value="1"/>
</dbReference>
<dbReference type="InterPro" id="IPR033469">
    <property type="entry name" value="CYTH-like_dom_sf"/>
</dbReference>
<evidence type="ECO:0000313" key="3">
    <source>
        <dbReference type="EMBL" id="QJD29497.1"/>
    </source>
</evidence>
<evidence type="ECO:0000259" key="2">
    <source>
        <dbReference type="PROSITE" id="PS51707"/>
    </source>
</evidence>
<proteinExistence type="predicted"/>
<dbReference type="Pfam" id="PF01928">
    <property type="entry name" value="CYTH"/>
    <property type="match status" value="1"/>
</dbReference>
<dbReference type="CDD" id="cd07891">
    <property type="entry name" value="CYTH-like_CthTTM-like_1"/>
    <property type="match status" value="1"/>
</dbReference>
<name>A0A858Q6P8_9GAMM</name>
<protein>
    <submittedName>
        <fullName evidence="3">CYTH domain-containing protein</fullName>
    </submittedName>
</protein>
<dbReference type="Proteomes" id="UP000503004">
    <property type="component" value="Chromosome"/>
</dbReference>